<evidence type="ECO:0000256" key="1">
    <source>
        <dbReference type="SAM" id="SignalP"/>
    </source>
</evidence>
<dbReference type="SMART" id="SM00257">
    <property type="entry name" value="LysM"/>
    <property type="match status" value="2"/>
</dbReference>
<dbReference type="PANTHER" id="PTHR33734">
    <property type="entry name" value="LYSM DOMAIN-CONTAINING GPI-ANCHORED PROTEIN 2"/>
    <property type="match status" value="1"/>
</dbReference>
<dbReference type="SUPFAM" id="SSF54106">
    <property type="entry name" value="LysM domain"/>
    <property type="match status" value="1"/>
</dbReference>
<name>A0A7K1XWY8_9SPHI</name>
<evidence type="ECO:0000313" key="3">
    <source>
        <dbReference type="EMBL" id="MXV15524.1"/>
    </source>
</evidence>
<dbReference type="PANTHER" id="PTHR33734:SF22">
    <property type="entry name" value="MEMBRANE-BOUND LYTIC MUREIN TRANSGLYCOSYLASE D"/>
    <property type="match status" value="1"/>
</dbReference>
<dbReference type="Pfam" id="PF01476">
    <property type="entry name" value="LysM"/>
    <property type="match status" value="2"/>
</dbReference>
<organism evidence="3 4">
    <name type="scientific">Hufsiella ginkgonis</name>
    <dbReference type="NCBI Taxonomy" id="2695274"/>
    <lineage>
        <taxon>Bacteria</taxon>
        <taxon>Pseudomonadati</taxon>
        <taxon>Bacteroidota</taxon>
        <taxon>Sphingobacteriia</taxon>
        <taxon>Sphingobacteriales</taxon>
        <taxon>Sphingobacteriaceae</taxon>
        <taxon>Hufsiella</taxon>
    </lineage>
</organism>
<dbReference type="GO" id="GO:0008932">
    <property type="term" value="F:lytic endotransglycosylase activity"/>
    <property type="evidence" value="ECO:0007669"/>
    <property type="project" value="TreeGrafter"/>
</dbReference>
<dbReference type="PROSITE" id="PS51782">
    <property type="entry name" value="LYSM"/>
    <property type="match status" value="1"/>
</dbReference>
<accession>A0A7K1XWY8</accession>
<dbReference type="InterPro" id="IPR036908">
    <property type="entry name" value="RlpA-like_sf"/>
</dbReference>
<keyword evidence="4" id="KW-1185">Reference proteome</keyword>
<feature type="signal peptide" evidence="1">
    <location>
        <begin position="1"/>
        <end position="20"/>
    </location>
</feature>
<dbReference type="InterPro" id="IPR018392">
    <property type="entry name" value="LysM"/>
</dbReference>
<evidence type="ECO:0000259" key="2">
    <source>
        <dbReference type="PROSITE" id="PS51782"/>
    </source>
</evidence>
<feature type="domain" description="LysM" evidence="2">
    <location>
        <begin position="107"/>
        <end position="150"/>
    </location>
</feature>
<dbReference type="Gene3D" id="3.10.350.10">
    <property type="entry name" value="LysM domain"/>
    <property type="match status" value="1"/>
</dbReference>
<gene>
    <name evidence="3" type="ORF">GS398_09430</name>
</gene>
<keyword evidence="1" id="KW-0732">Signal</keyword>
<reference evidence="3 4" key="1">
    <citation type="submission" date="2019-11" db="EMBL/GenBank/DDBJ databases">
        <title>Pedobacter sp. HMF7056 Genome sequencing and assembly.</title>
        <authorList>
            <person name="Kang H."/>
            <person name="Kim H."/>
            <person name="Joh K."/>
        </authorList>
    </citation>
    <scope>NUCLEOTIDE SEQUENCE [LARGE SCALE GENOMIC DNA]</scope>
    <source>
        <strain evidence="3 4">HMF7056</strain>
    </source>
</reference>
<feature type="chain" id="PRO_5029771879" evidence="1">
    <location>
        <begin position="21"/>
        <end position="295"/>
    </location>
</feature>
<dbReference type="AlphaFoldDB" id="A0A7K1XWY8"/>
<protein>
    <submittedName>
        <fullName evidence="3">LysM peptidoglycan-binding domain-containing protein</fullName>
    </submittedName>
</protein>
<comment type="caution">
    <text evidence="3">The sequence shown here is derived from an EMBL/GenBank/DDBJ whole genome shotgun (WGS) entry which is preliminary data.</text>
</comment>
<evidence type="ECO:0000313" key="4">
    <source>
        <dbReference type="Proteomes" id="UP000451233"/>
    </source>
</evidence>
<dbReference type="EMBL" id="WVHS01000002">
    <property type="protein sequence ID" value="MXV15524.1"/>
    <property type="molecule type" value="Genomic_DNA"/>
</dbReference>
<dbReference type="RefSeq" id="WP_160906513.1">
    <property type="nucleotide sequence ID" value="NZ_WVHS01000002.1"/>
</dbReference>
<dbReference type="CDD" id="cd00118">
    <property type="entry name" value="LysM"/>
    <property type="match status" value="1"/>
</dbReference>
<dbReference type="Gene3D" id="2.40.40.10">
    <property type="entry name" value="RlpA-like domain"/>
    <property type="match status" value="1"/>
</dbReference>
<dbReference type="Proteomes" id="UP000451233">
    <property type="component" value="Unassembled WGS sequence"/>
</dbReference>
<proteinExistence type="predicted"/>
<dbReference type="InterPro" id="IPR036779">
    <property type="entry name" value="LysM_dom_sf"/>
</dbReference>
<sequence>MQFRYLFTFLFLSFSTSLFAGSIVDSIGVENSNGKEVIIYKVEAKDTYYQLGRKFSIPAKTIQLFNDSKALKPGMLVKIPTERPFEHPKQVQAGDGKPAVQKDAPIIEYKVGPKETLYAISKRFNTTVEDLSELNNLKDNNLVVGQVLKVRQQAPGQAVAPEEKKAPVVTPAPVQNEPKTVIAPPDTNTVDAKLKQNKYGLREHDERGVGVWIADENLDGSKMLALHRSVPPGTVIKVTNPMTGISAYVKVLGKFTENETTKDVIIVITKAVADRIGILDKRFQITIVYGVSNDN</sequence>